<gene>
    <name evidence="5" type="ORF">QSV35_03690</name>
</gene>
<dbReference type="RefSeq" id="WP_286286817.1">
    <property type="nucleotide sequence ID" value="NZ_JASXSZ010000001.1"/>
</dbReference>
<keyword evidence="1" id="KW-0805">Transcription regulation</keyword>
<accession>A0ABT7MVE4</accession>
<dbReference type="SUPFAM" id="SSF47413">
    <property type="entry name" value="lambda repressor-like DNA-binding domains"/>
    <property type="match status" value="1"/>
</dbReference>
<dbReference type="Pfam" id="PF00356">
    <property type="entry name" value="LacI"/>
    <property type="match status" value="1"/>
</dbReference>
<proteinExistence type="predicted"/>
<keyword evidence="2 5" id="KW-0238">DNA-binding</keyword>
<dbReference type="InterPro" id="IPR028082">
    <property type="entry name" value="Peripla_BP_I"/>
</dbReference>
<keyword evidence="6" id="KW-1185">Reference proteome</keyword>
<feature type="domain" description="HTH lacI-type" evidence="4">
    <location>
        <begin position="2"/>
        <end position="56"/>
    </location>
</feature>
<dbReference type="Pfam" id="PF00532">
    <property type="entry name" value="Peripla_BP_1"/>
    <property type="match status" value="1"/>
</dbReference>
<dbReference type="PANTHER" id="PTHR30146:SF109">
    <property type="entry name" value="HTH-TYPE TRANSCRIPTIONAL REGULATOR GALS"/>
    <property type="match status" value="1"/>
</dbReference>
<evidence type="ECO:0000313" key="6">
    <source>
        <dbReference type="Proteomes" id="UP001235064"/>
    </source>
</evidence>
<dbReference type="CDD" id="cd01392">
    <property type="entry name" value="HTH_LacI"/>
    <property type="match status" value="1"/>
</dbReference>
<evidence type="ECO:0000259" key="4">
    <source>
        <dbReference type="PROSITE" id="PS50932"/>
    </source>
</evidence>
<protein>
    <submittedName>
        <fullName evidence="5">LacI family DNA-binding transcriptional regulator</fullName>
    </submittedName>
</protein>
<dbReference type="SMART" id="SM00354">
    <property type="entry name" value="HTH_LACI"/>
    <property type="match status" value="1"/>
</dbReference>
<organism evidence="5 6">
    <name type="scientific">Microbacterium candidum</name>
    <dbReference type="NCBI Taxonomy" id="3041922"/>
    <lineage>
        <taxon>Bacteria</taxon>
        <taxon>Bacillati</taxon>
        <taxon>Actinomycetota</taxon>
        <taxon>Actinomycetes</taxon>
        <taxon>Micrococcales</taxon>
        <taxon>Microbacteriaceae</taxon>
        <taxon>Microbacterium</taxon>
    </lineage>
</organism>
<dbReference type="PANTHER" id="PTHR30146">
    <property type="entry name" value="LACI-RELATED TRANSCRIPTIONAL REPRESSOR"/>
    <property type="match status" value="1"/>
</dbReference>
<dbReference type="Proteomes" id="UP001235064">
    <property type="component" value="Unassembled WGS sequence"/>
</dbReference>
<dbReference type="SUPFAM" id="SSF53822">
    <property type="entry name" value="Periplasmic binding protein-like I"/>
    <property type="match status" value="1"/>
</dbReference>
<sequence length="338" mass="35958">MAGRADVARLAGVSPAVVSYVTNGSHAVGAETRARVLAAIAELGYRPNALARSLATSRSHTLGLLLPDSSNPYFAELSSAIEDAAFAAGFTVLLGNGDDVVEREMTYVRTFLDRQVDGVIVCPSNDFSHGFDELVAAAVPVVSTDRVSRESALPAVVVDNEVGARTATEHLIGHGRTTFACISGHGDMSPAQARAAGWEQALRDADIDVDRDLLAFVDFSAEGGWEATRELLRREPRIDALFVGSDLQAVGALRAIADSGRTAGKDVSVVGFDGIRLGEYISPRLTTVAQPFRDLSKTVVELMVELIDNPDQVDTEPRILPTRLEIRESCGCLPLAAT</sequence>
<dbReference type="GO" id="GO:0003677">
    <property type="term" value="F:DNA binding"/>
    <property type="evidence" value="ECO:0007669"/>
    <property type="project" value="UniProtKB-KW"/>
</dbReference>
<dbReference type="Gene3D" id="3.40.50.2300">
    <property type="match status" value="2"/>
</dbReference>
<dbReference type="InterPro" id="IPR010982">
    <property type="entry name" value="Lambda_DNA-bd_dom_sf"/>
</dbReference>
<name>A0ABT7MVE4_9MICO</name>
<dbReference type="InterPro" id="IPR001761">
    <property type="entry name" value="Peripla_BP/Lac1_sug-bd_dom"/>
</dbReference>
<evidence type="ECO:0000256" key="1">
    <source>
        <dbReference type="ARBA" id="ARBA00023015"/>
    </source>
</evidence>
<dbReference type="CDD" id="cd06267">
    <property type="entry name" value="PBP1_LacI_sugar_binding-like"/>
    <property type="match status" value="1"/>
</dbReference>
<evidence type="ECO:0000313" key="5">
    <source>
        <dbReference type="EMBL" id="MDL9978424.1"/>
    </source>
</evidence>
<evidence type="ECO:0000256" key="2">
    <source>
        <dbReference type="ARBA" id="ARBA00023125"/>
    </source>
</evidence>
<dbReference type="PROSITE" id="PS50932">
    <property type="entry name" value="HTH_LACI_2"/>
    <property type="match status" value="1"/>
</dbReference>
<evidence type="ECO:0000256" key="3">
    <source>
        <dbReference type="ARBA" id="ARBA00023163"/>
    </source>
</evidence>
<keyword evidence="3" id="KW-0804">Transcription</keyword>
<comment type="caution">
    <text evidence="5">The sequence shown here is derived from an EMBL/GenBank/DDBJ whole genome shotgun (WGS) entry which is preliminary data.</text>
</comment>
<dbReference type="Gene3D" id="1.10.260.40">
    <property type="entry name" value="lambda repressor-like DNA-binding domains"/>
    <property type="match status" value="1"/>
</dbReference>
<dbReference type="EMBL" id="JASXSZ010000001">
    <property type="protein sequence ID" value="MDL9978424.1"/>
    <property type="molecule type" value="Genomic_DNA"/>
</dbReference>
<dbReference type="InterPro" id="IPR000843">
    <property type="entry name" value="HTH_LacI"/>
</dbReference>
<reference evidence="5 6" key="1">
    <citation type="submission" date="2023-06" db="EMBL/GenBank/DDBJ databases">
        <title>Microbacterium sp. nov., isolated from a waste landfill.</title>
        <authorList>
            <person name="Wen W."/>
        </authorList>
    </citation>
    <scope>NUCLEOTIDE SEQUENCE [LARGE SCALE GENOMIC DNA]</scope>
    <source>
        <strain evidence="5 6">ASV49</strain>
    </source>
</reference>